<dbReference type="KEGG" id="soe:110802396"/>
<dbReference type="InterPro" id="IPR036915">
    <property type="entry name" value="Cyclin-like_sf"/>
</dbReference>
<dbReference type="Gene3D" id="1.10.472.10">
    <property type="entry name" value="Cyclin-like"/>
    <property type="match status" value="1"/>
</dbReference>
<keyword evidence="2" id="KW-1185">Reference proteome</keyword>
<name>A0A9R0J8S2_SPIOL</name>
<dbReference type="RefSeq" id="XP_021863533.2">
    <property type="nucleotide sequence ID" value="XM_022007841.2"/>
</dbReference>
<feature type="domain" description="Cyclin N-terminal" evidence="1">
    <location>
        <begin position="49"/>
        <end position="130"/>
    </location>
</feature>
<dbReference type="Pfam" id="PF00134">
    <property type="entry name" value="Cyclin_N"/>
    <property type="match status" value="1"/>
</dbReference>
<sequence>MAGDPSSPDLLCYETLDFGVPIEARVTGLDVLRRFEVNDGSTIPKPDVFTPIERDDIVSQLIHMAETLKLPNTSIFKAMYYVDAFIEKKHRKVREQKRLQYLLVACVFISGGRDNYPFVYDFYDSHDTAFEVALVKQDILETVGVKCGITSFEALSLMIGEEASSDIPLFLLKLSLTDDVFFKFPPSTSRCDG</sequence>
<dbReference type="InterPro" id="IPR006671">
    <property type="entry name" value="Cyclin_N"/>
</dbReference>
<dbReference type="GeneID" id="110802396"/>
<gene>
    <name evidence="3" type="primary">LOC110802396</name>
</gene>
<dbReference type="SUPFAM" id="SSF47954">
    <property type="entry name" value="Cyclin-like"/>
    <property type="match status" value="1"/>
</dbReference>
<evidence type="ECO:0000313" key="3">
    <source>
        <dbReference type="RefSeq" id="XP_021863533.2"/>
    </source>
</evidence>
<organism evidence="2 3">
    <name type="scientific">Spinacia oleracea</name>
    <name type="common">Spinach</name>
    <dbReference type="NCBI Taxonomy" id="3562"/>
    <lineage>
        <taxon>Eukaryota</taxon>
        <taxon>Viridiplantae</taxon>
        <taxon>Streptophyta</taxon>
        <taxon>Embryophyta</taxon>
        <taxon>Tracheophyta</taxon>
        <taxon>Spermatophyta</taxon>
        <taxon>Magnoliopsida</taxon>
        <taxon>eudicotyledons</taxon>
        <taxon>Gunneridae</taxon>
        <taxon>Pentapetalae</taxon>
        <taxon>Caryophyllales</taxon>
        <taxon>Chenopodiaceae</taxon>
        <taxon>Chenopodioideae</taxon>
        <taxon>Anserineae</taxon>
        <taxon>Spinacia</taxon>
    </lineage>
</organism>
<dbReference type="AlphaFoldDB" id="A0A9R0J8S2"/>
<accession>A0A9R0J8S2</accession>
<dbReference type="CDD" id="cd00043">
    <property type="entry name" value="CYCLIN_SF"/>
    <property type="match status" value="1"/>
</dbReference>
<evidence type="ECO:0000313" key="2">
    <source>
        <dbReference type="Proteomes" id="UP000813463"/>
    </source>
</evidence>
<protein>
    <recommendedName>
        <fullName evidence="1">Cyclin N-terminal domain-containing protein</fullName>
    </recommendedName>
</protein>
<reference evidence="3" key="2">
    <citation type="submission" date="2025-08" db="UniProtKB">
        <authorList>
            <consortium name="RefSeq"/>
        </authorList>
    </citation>
    <scope>IDENTIFICATION</scope>
    <source>
        <tissue evidence="3">Leaf</tissue>
    </source>
</reference>
<evidence type="ECO:0000259" key="1">
    <source>
        <dbReference type="Pfam" id="PF00134"/>
    </source>
</evidence>
<dbReference type="Proteomes" id="UP000813463">
    <property type="component" value="Chromosome 4"/>
</dbReference>
<proteinExistence type="predicted"/>
<dbReference type="GO" id="GO:0051301">
    <property type="term" value="P:cell division"/>
    <property type="evidence" value="ECO:0007669"/>
    <property type="project" value="UniProtKB-KW"/>
</dbReference>
<reference evidence="2" key="1">
    <citation type="journal article" date="2021" name="Nat. Commun.">
        <title>Genomic analyses provide insights into spinach domestication and the genetic basis of agronomic traits.</title>
        <authorList>
            <person name="Cai X."/>
            <person name="Sun X."/>
            <person name="Xu C."/>
            <person name="Sun H."/>
            <person name="Wang X."/>
            <person name="Ge C."/>
            <person name="Zhang Z."/>
            <person name="Wang Q."/>
            <person name="Fei Z."/>
            <person name="Jiao C."/>
            <person name="Wang Q."/>
        </authorList>
    </citation>
    <scope>NUCLEOTIDE SEQUENCE [LARGE SCALE GENOMIC DNA]</scope>
    <source>
        <strain evidence="2">cv. Varoflay</strain>
    </source>
</reference>